<dbReference type="VEuPathDB" id="FungiDB:RhiirA1_473223"/>
<dbReference type="InterPro" id="IPR032675">
    <property type="entry name" value="LRR_dom_sf"/>
</dbReference>
<name>A0A2N1NU79_9GLOM</name>
<dbReference type="SUPFAM" id="SSF52047">
    <property type="entry name" value="RNI-like"/>
    <property type="match status" value="1"/>
</dbReference>
<evidence type="ECO:0008006" key="3">
    <source>
        <dbReference type="Google" id="ProtNLM"/>
    </source>
</evidence>
<reference evidence="1 2" key="1">
    <citation type="submission" date="2016-04" db="EMBL/GenBank/DDBJ databases">
        <title>Genome analyses suggest a sexual origin of heterokaryosis in a supposedly ancient asexual fungus.</title>
        <authorList>
            <person name="Ropars J."/>
            <person name="Sedzielewska K."/>
            <person name="Noel J."/>
            <person name="Charron P."/>
            <person name="Farinelli L."/>
            <person name="Marton T."/>
            <person name="Kruger M."/>
            <person name="Pelin A."/>
            <person name="Brachmann A."/>
            <person name="Corradi N."/>
        </authorList>
    </citation>
    <scope>NUCLEOTIDE SEQUENCE [LARGE SCALE GENOMIC DNA]</scope>
    <source>
        <strain evidence="1 2">C2</strain>
    </source>
</reference>
<gene>
    <name evidence="1" type="ORF">RhiirC2_771308</name>
</gene>
<dbReference type="Gene3D" id="3.80.10.10">
    <property type="entry name" value="Ribonuclease Inhibitor"/>
    <property type="match status" value="1"/>
</dbReference>
<sequence length="442" mass="52923">MSSPYLSDDCIYCILKYLQDDRSTLFNCLLVNRLWCRETVPLLYKNPFNQLSYEYNKKSKIIFNFILCFDKAEILRFKNQLNQYNININDVNINDIIKEPLFEYSKYIEYYDYLVINRIIFFWFWEYLNIKEDHGIVREFILTFHQSNLRKSINIKQSIISFQFDYQDYNIKSIPQNFSNLKSLSLCDINLKPNKGEVLLKKFQKHSLVYIEFVAISFRDISFEYLIILYNLKYLNFYNCDGLSIDQCRILNFASFKLKELTIKSNIWNDKVTSSIIKYLGESLQKLYFHGDLTILIIEYLSLYCLNLNNLKITIEPEIAFSLIPYFKNLRIKISIQFFSDFQYTIFGFKHTILLKAFFENLPHHFETISLNINIHSVYLKIILNYIKKENNSLKFFGMGKLERVLNDEETKLLDQIRARGVSLIYFSSIYHECTPITYNLI</sequence>
<dbReference type="VEuPathDB" id="FungiDB:RhiirFUN_026235"/>
<organism evidence="1 2">
    <name type="scientific">Rhizophagus irregularis</name>
    <dbReference type="NCBI Taxonomy" id="588596"/>
    <lineage>
        <taxon>Eukaryota</taxon>
        <taxon>Fungi</taxon>
        <taxon>Fungi incertae sedis</taxon>
        <taxon>Mucoromycota</taxon>
        <taxon>Glomeromycotina</taxon>
        <taxon>Glomeromycetes</taxon>
        <taxon>Glomerales</taxon>
        <taxon>Glomeraceae</taxon>
        <taxon>Rhizophagus</taxon>
    </lineage>
</organism>
<comment type="caution">
    <text evidence="1">The sequence shown here is derived from an EMBL/GenBank/DDBJ whole genome shotgun (WGS) entry which is preliminary data.</text>
</comment>
<dbReference type="EMBL" id="LLXL01000128">
    <property type="protein sequence ID" value="PKK77443.1"/>
    <property type="molecule type" value="Genomic_DNA"/>
</dbReference>
<reference evidence="1 2" key="2">
    <citation type="submission" date="2017-10" db="EMBL/GenBank/DDBJ databases">
        <title>Extensive intraspecific genome diversity in a model arbuscular mycorrhizal fungus.</title>
        <authorList>
            <person name="Chen E.C.H."/>
            <person name="Morin E."/>
            <person name="Baudet D."/>
            <person name="Noel J."/>
            <person name="Ndikumana S."/>
            <person name="Charron P."/>
            <person name="St-Onge C."/>
            <person name="Giorgi J."/>
            <person name="Grigoriev I.V."/>
            <person name="Roux C."/>
            <person name="Martin F.M."/>
            <person name="Corradi N."/>
        </authorList>
    </citation>
    <scope>NUCLEOTIDE SEQUENCE [LARGE SCALE GENOMIC DNA]</scope>
    <source>
        <strain evidence="1 2">C2</strain>
    </source>
</reference>
<dbReference type="VEuPathDB" id="FungiDB:FUN_001696"/>
<dbReference type="AlphaFoldDB" id="A0A2N1NU79"/>
<evidence type="ECO:0000313" key="1">
    <source>
        <dbReference type="EMBL" id="PKK77443.1"/>
    </source>
</evidence>
<dbReference type="Proteomes" id="UP000233469">
    <property type="component" value="Unassembled WGS sequence"/>
</dbReference>
<proteinExistence type="predicted"/>
<evidence type="ECO:0000313" key="2">
    <source>
        <dbReference type="Proteomes" id="UP000233469"/>
    </source>
</evidence>
<protein>
    <recommendedName>
        <fullName evidence="3">F-box domain-containing protein</fullName>
    </recommendedName>
</protein>
<accession>A0A2N1NU79</accession>